<sequence>MASYLSPTTASLARFSPHLLQKTKPSSPVPRIRKQTRQLPPAKHAPPSNQSELEICLLQEIAELELDLQTLTKASKSIPDPRNLELSAVVDELLKSNEEFLNNSREIAVQAPQLSVPNALPDLSSIIEANLDALTHCQFVNSSIRVESGVEPGTTSTRYDIYGFCHSRHLQFQITMSVVKERVVALDIHASDALSRELGGLFNRLTRERNIGNLLYGLSSYSRLCATRSLVFHNIFNKYNAEFIISSRESRKPSKVSKRSDELSTWIGETQLHVFRVTELVITWEICVDATTGNARNVLTAGLRVPSGCKAARTNSTAP</sequence>
<feature type="region of interest" description="Disordered" evidence="1">
    <location>
        <begin position="15"/>
        <end position="50"/>
    </location>
</feature>
<gene>
    <name evidence="2" type="ORF">NEOLI_000674</name>
</gene>
<dbReference type="STRING" id="1198029.A0A1U7LVQ5"/>
<evidence type="ECO:0000313" key="2">
    <source>
        <dbReference type="EMBL" id="OLL26747.1"/>
    </source>
</evidence>
<dbReference type="EMBL" id="LXFE01000149">
    <property type="protein sequence ID" value="OLL26747.1"/>
    <property type="molecule type" value="Genomic_DNA"/>
</dbReference>
<dbReference type="AlphaFoldDB" id="A0A1U7LVQ5"/>
<dbReference type="OrthoDB" id="4160836at2759"/>
<keyword evidence="3" id="KW-1185">Reference proteome</keyword>
<accession>A0A1U7LVQ5</accession>
<dbReference type="Proteomes" id="UP000186594">
    <property type="component" value="Unassembled WGS sequence"/>
</dbReference>
<proteinExistence type="predicted"/>
<evidence type="ECO:0000256" key="1">
    <source>
        <dbReference type="SAM" id="MobiDB-lite"/>
    </source>
</evidence>
<name>A0A1U7LVQ5_NEOID</name>
<organism evidence="2 3">
    <name type="scientific">Neolecta irregularis (strain DAH-3)</name>
    <dbReference type="NCBI Taxonomy" id="1198029"/>
    <lineage>
        <taxon>Eukaryota</taxon>
        <taxon>Fungi</taxon>
        <taxon>Dikarya</taxon>
        <taxon>Ascomycota</taxon>
        <taxon>Taphrinomycotina</taxon>
        <taxon>Neolectales</taxon>
        <taxon>Neolectaceae</taxon>
        <taxon>Neolecta</taxon>
    </lineage>
</organism>
<evidence type="ECO:0000313" key="3">
    <source>
        <dbReference type="Proteomes" id="UP000186594"/>
    </source>
</evidence>
<comment type="caution">
    <text evidence="2">The sequence shown here is derived from an EMBL/GenBank/DDBJ whole genome shotgun (WGS) entry which is preliminary data.</text>
</comment>
<protein>
    <submittedName>
        <fullName evidence="2">Uncharacterized protein</fullName>
    </submittedName>
</protein>
<reference evidence="2 3" key="1">
    <citation type="submission" date="2016-04" db="EMBL/GenBank/DDBJ databases">
        <title>Evolutionary innovation and constraint leading to complex multicellularity in the Ascomycota.</title>
        <authorList>
            <person name="Cisse O."/>
            <person name="Nguyen A."/>
            <person name="Hewitt D.A."/>
            <person name="Jedd G."/>
            <person name="Stajich J.E."/>
        </authorList>
    </citation>
    <scope>NUCLEOTIDE SEQUENCE [LARGE SCALE GENOMIC DNA]</scope>
    <source>
        <strain evidence="2 3">DAH-3</strain>
    </source>
</reference>